<dbReference type="HOGENOM" id="CLU_3138473_0_0_5"/>
<reference evidence="1 2" key="1">
    <citation type="journal article" date="2007" name="Proc. Natl. Acad. Sci. U.S.A.">
        <title>The Orientia tsutsugamushi genome reveals massive proliferation of conjugative type IV secretion system and host-cell interaction genes.</title>
        <authorList>
            <person name="Cho N.-H."/>
            <person name="Kim H.-R."/>
            <person name="Lee J.-H."/>
            <person name="Kim S.-Y."/>
            <person name="Kim J."/>
            <person name="Cha S."/>
            <person name="Kim S.-Y."/>
            <person name="Darby A.C."/>
            <person name="Fuxelius H.-H."/>
            <person name="Yin J."/>
            <person name="Kim J.H."/>
            <person name="Kim J."/>
            <person name="Lee S.J."/>
            <person name="Koh Y.-S."/>
            <person name="Jang W.-J."/>
            <person name="Park K.-H."/>
            <person name="Andersson S.G.E."/>
            <person name="Choi M.-S."/>
            <person name="Kim I.-S."/>
        </authorList>
    </citation>
    <scope>NUCLEOTIDE SEQUENCE [LARGE SCALE GENOMIC DNA]</scope>
    <source>
        <strain evidence="1 2">Boryong</strain>
    </source>
</reference>
<dbReference type="AlphaFoldDB" id="A5CED8"/>
<gene>
    <name evidence="1" type="ordered locus">OTBS_1399</name>
</gene>
<dbReference type="KEGG" id="ots:OTBS_1399"/>
<evidence type="ECO:0000313" key="1">
    <source>
        <dbReference type="EMBL" id="CAM80465.1"/>
    </source>
</evidence>
<evidence type="ECO:0000313" key="2">
    <source>
        <dbReference type="Proteomes" id="UP000001565"/>
    </source>
</evidence>
<dbReference type="Proteomes" id="UP000001565">
    <property type="component" value="Chromosome"/>
</dbReference>
<dbReference type="EMBL" id="AM494475">
    <property type="protein sequence ID" value="CAM80465.1"/>
    <property type="molecule type" value="Genomic_DNA"/>
</dbReference>
<proteinExistence type="predicted"/>
<accession>A5CED8</accession>
<name>A5CED8_ORITB</name>
<protein>
    <submittedName>
        <fullName evidence="1">Uncharacterized protein</fullName>
    </submittedName>
</protein>
<organism evidence="1 2">
    <name type="scientific">Orientia tsutsugamushi (strain Boryong)</name>
    <name type="common">Rickettsia tsutsugamushi</name>
    <dbReference type="NCBI Taxonomy" id="357244"/>
    <lineage>
        <taxon>Bacteria</taxon>
        <taxon>Pseudomonadati</taxon>
        <taxon>Pseudomonadota</taxon>
        <taxon>Alphaproteobacteria</taxon>
        <taxon>Rickettsiales</taxon>
        <taxon>Rickettsiaceae</taxon>
        <taxon>Rickettsieae</taxon>
        <taxon>Orientia</taxon>
    </lineage>
</organism>
<sequence length="49" mass="5753">MYTFCIMLSLLSLILNWRYTQTSLKNDYIFADLSVDKVLLLLLVVLILE</sequence>